<dbReference type="SUPFAM" id="SSF82657">
    <property type="entry name" value="BolA-like"/>
    <property type="match status" value="1"/>
</dbReference>
<dbReference type="PIRSF" id="PIRSF003113">
    <property type="entry name" value="BolA"/>
    <property type="match status" value="1"/>
</dbReference>
<gene>
    <name evidence="2" type="ORF">IMCC3088_914</name>
</gene>
<dbReference type="EMBL" id="AEIG01000171">
    <property type="protein sequence ID" value="EGG28158.1"/>
    <property type="molecule type" value="Genomic_DNA"/>
</dbReference>
<comment type="caution">
    <text evidence="2">The sequence shown here is derived from an EMBL/GenBank/DDBJ whole genome shotgun (WGS) entry which is preliminary data.</text>
</comment>
<accession>F3L689</accession>
<comment type="similarity">
    <text evidence="1">Belongs to the BolA/IbaG family.</text>
</comment>
<dbReference type="STRING" id="2518989.IMCC3088_914"/>
<dbReference type="Pfam" id="PF01722">
    <property type="entry name" value="BolA"/>
    <property type="match status" value="1"/>
</dbReference>
<keyword evidence="3" id="KW-1185">Reference proteome</keyword>
<dbReference type="GO" id="GO:0016226">
    <property type="term" value="P:iron-sulfur cluster assembly"/>
    <property type="evidence" value="ECO:0007669"/>
    <property type="project" value="TreeGrafter"/>
</dbReference>
<dbReference type="RefSeq" id="WP_009577403.1">
    <property type="nucleotide sequence ID" value="NZ_AEIG01000171.1"/>
</dbReference>
<reference evidence="2 3" key="1">
    <citation type="journal article" date="2011" name="J. Bacteriol.">
        <title>Genome sequence of strain IMCC3088, a proteorhodopsin-containing marine bacterium belonging to the OM60/NOR5 clade.</title>
        <authorList>
            <person name="Jang Y."/>
            <person name="Oh H.M."/>
            <person name="Kang I."/>
            <person name="Lee K."/>
            <person name="Yang S.J."/>
            <person name="Cho J.C."/>
        </authorList>
    </citation>
    <scope>NUCLEOTIDE SEQUENCE [LARGE SCALE GENOMIC DNA]</scope>
    <source>
        <strain evidence="2 3">IMCC3088</strain>
    </source>
</reference>
<dbReference type="InterPro" id="IPR036065">
    <property type="entry name" value="BolA-like_sf"/>
</dbReference>
<dbReference type="OrthoDB" id="9812890at2"/>
<dbReference type="AlphaFoldDB" id="F3L689"/>
<evidence type="ECO:0000313" key="2">
    <source>
        <dbReference type="EMBL" id="EGG28158.1"/>
    </source>
</evidence>
<proteinExistence type="inferred from homology"/>
<dbReference type="PANTHER" id="PTHR46230">
    <property type="match status" value="1"/>
</dbReference>
<organism evidence="2 3">
    <name type="scientific">Aequoribacter fuscus</name>
    <dbReference type="NCBI Taxonomy" id="2518989"/>
    <lineage>
        <taxon>Bacteria</taxon>
        <taxon>Pseudomonadati</taxon>
        <taxon>Pseudomonadota</taxon>
        <taxon>Gammaproteobacteria</taxon>
        <taxon>Cellvibrionales</taxon>
        <taxon>Halieaceae</taxon>
        <taxon>Aequoribacter</taxon>
    </lineage>
</organism>
<evidence type="ECO:0000256" key="1">
    <source>
        <dbReference type="RuleBase" id="RU003860"/>
    </source>
</evidence>
<dbReference type="eggNOG" id="COG5007">
    <property type="taxonomic scope" value="Bacteria"/>
</dbReference>
<dbReference type="Gene3D" id="3.30.300.90">
    <property type="entry name" value="BolA-like"/>
    <property type="match status" value="1"/>
</dbReference>
<name>F3L689_9GAMM</name>
<evidence type="ECO:0000313" key="3">
    <source>
        <dbReference type="Proteomes" id="UP000005615"/>
    </source>
</evidence>
<protein>
    <submittedName>
        <fullName evidence="2">BolA-like protein</fullName>
    </submittedName>
</protein>
<dbReference type="Proteomes" id="UP000005615">
    <property type="component" value="Unassembled WGS sequence"/>
</dbReference>
<sequence>MDAQTLEDIVAAGLPECDVTVTEQGGHYTIHAVGAEFEGLRAVKRQQLVYAVVADLIAAGTIHAVNIRAKTPAEAEA</sequence>
<dbReference type="InterPro" id="IPR002634">
    <property type="entry name" value="BolA"/>
</dbReference>
<dbReference type="PANTHER" id="PTHR46230:SF7">
    <property type="entry name" value="BOLA-LIKE PROTEIN 1"/>
    <property type="match status" value="1"/>
</dbReference>